<evidence type="ECO:0000256" key="1">
    <source>
        <dbReference type="SAM" id="MobiDB-lite"/>
    </source>
</evidence>
<dbReference type="PANTHER" id="PTHR33198:SF19">
    <property type="entry name" value="CCHC-TYPE DOMAIN-CONTAINING PROTEIN"/>
    <property type="match status" value="1"/>
</dbReference>
<feature type="region of interest" description="Disordered" evidence="1">
    <location>
        <begin position="156"/>
        <end position="195"/>
    </location>
</feature>
<name>A0AAW1L8J4_POPJA</name>
<comment type="caution">
    <text evidence="2">The sequence shown here is derived from an EMBL/GenBank/DDBJ whole genome shotgun (WGS) entry which is preliminary data.</text>
</comment>
<evidence type="ECO:0008006" key="4">
    <source>
        <dbReference type="Google" id="ProtNLM"/>
    </source>
</evidence>
<dbReference type="PANTHER" id="PTHR33198">
    <property type="entry name" value="ANK_REP_REGION DOMAIN-CONTAINING PROTEIN-RELATED"/>
    <property type="match status" value="1"/>
</dbReference>
<sequence length="247" mass="28392">MATSESVGMLQRLEGAFKVFKEPEYTAYLLHYIGAKAFDVLCDKINPKDPYTEQYSVLKTALEDFYAPAPLEIAENFRFHQRRQEEGETLQDYIVSLQKLSINCKLGDYLKTALRNQEIVFGLQSRRIQSRLLESADLTFDRAVKNATGMELCEKDAQQLNNPSTVRQDTPEINSDDDMDYNFSENDTNDFGNAEGTADLTQLQEQEQQPQMSSTAASNSTFLKRERKLPRFFLGEKENKFKDYVLE</sequence>
<protein>
    <recommendedName>
        <fullName evidence="4">Retrotransposon gag domain-containing protein</fullName>
    </recommendedName>
</protein>
<feature type="compositionally biased region" description="Polar residues" evidence="1">
    <location>
        <begin position="158"/>
        <end position="173"/>
    </location>
</feature>
<evidence type="ECO:0000313" key="3">
    <source>
        <dbReference type="Proteomes" id="UP001458880"/>
    </source>
</evidence>
<dbReference type="AlphaFoldDB" id="A0AAW1L8J4"/>
<dbReference type="Proteomes" id="UP001458880">
    <property type="component" value="Unassembled WGS sequence"/>
</dbReference>
<evidence type="ECO:0000313" key="2">
    <source>
        <dbReference type="EMBL" id="KAK9730333.1"/>
    </source>
</evidence>
<dbReference type="EMBL" id="JASPKY010000148">
    <property type="protein sequence ID" value="KAK9730333.1"/>
    <property type="molecule type" value="Genomic_DNA"/>
</dbReference>
<proteinExistence type="predicted"/>
<organism evidence="2 3">
    <name type="scientific">Popillia japonica</name>
    <name type="common">Japanese beetle</name>
    <dbReference type="NCBI Taxonomy" id="7064"/>
    <lineage>
        <taxon>Eukaryota</taxon>
        <taxon>Metazoa</taxon>
        <taxon>Ecdysozoa</taxon>
        <taxon>Arthropoda</taxon>
        <taxon>Hexapoda</taxon>
        <taxon>Insecta</taxon>
        <taxon>Pterygota</taxon>
        <taxon>Neoptera</taxon>
        <taxon>Endopterygota</taxon>
        <taxon>Coleoptera</taxon>
        <taxon>Polyphaga</taxon>
        <taxon>Scarabaeiformia</taxon>
        <taxon>Scarabaeidae</taxon>
        <taxon>Rutelinae</taxon>
        <taxon>Popillia</taxon>
    </lineage>
</organism>
<keyword evidence="3" id="KW-1185">Reference proteome</keyword>
<gene>
    <name evidence="2" type="ORF">QE152_g15299</name>
</gene>
<reference evidence="2 3" key="1">
    <citation type="journal article" date="2024" name="BMC Genomics">
        <title>De novo assembly and annotation of Popillia japonica's genome with initial clues to its potential as an invasive pest.</title>
        <authorList>
            <person name="Cucini C."/>
            <person name="Boschi S."/>
            <person name="Funari R."/>
            <person name="Cardaioli E."/>
            <person name="Iannotti N."/>
            <person name="Marturano G."/>
            <person name="Paoli F."/>
            <person name="Bruttini M."/>
            <person name="Carapelli A."/>
            <person name="Frati F."/>
            <person name="Nardi F."/>
        </authorList>
    </citation>
    <scope>NUCLEOTIDE SEQUENCE [LARGE SCALE GENOMIC DNA]</scope>
    <source>
        <strain evidence="2">DMR45628</strain>
    </source>
</reference>
<accession>A0AAW1L8J4</accession>